<accession>A0ABV6U507</accession>
<dbReference type="InterPro" id="IPR003477">
    <property type="entry name" value="PemK-like"/>
</dbReference>
<dbReference type="RefSeq" id="WP_394301694.1">
    <property type="nucleotide sequence ID" value="NZ_JBHMQT010000032.1"/>
</dbReference>
<keyword evidence="2" id="KW-1277">Toxin-antitoxin system</keyword>
<keyword evidence="3" id="KW-0378">Hydrolase</keyword>
<evidence type="ECO:0000256" key="2">
    <source>
        <dbReference type="ARBA" id="ARBA00022649"/>
    </source>
</evidence>
<dbReference type="Proteomes" id="UP001589870">
    <property type="component" value="Unassembled WGS sequence"/>
</dbReference>
<gene>
    <name evidence="4" type="ORF">ACFHYQ_14735</name>
</gene>
<reference evidence="4 5" key="1">
    <citation type="submission" date="2024-09" db="EMBL/GenBank/DDBJ databases">
        <authorList>
            <person name="Sun Q."/>
            <person name="Mori K."/>
        </authorList>
    </citation>
    <scope>NUCLEOTIDE SEQUENCE [LARGE SCALE GENOMIC DNA]</scope>
    <source>
        <strain evidence="4 5">TBRC 1851</strain>
    </source>
</reference>
<comment type="caution">
    <text evidence="4">The sequence shown here is derived from an EMBL/GenBank/DDBJ whole genome shotgun (WGS) entry which is preliminary data.</text>
</comment>
<dbReference type="EC" id="3.1.-.-" evidence="3"/>
<organism evidence="4 5">
    <name type="scientific">Sphaerimonospora cavernae</name>
    <dbReference type="NCBI Taxonomy" id="1740611"/>
    <lineage>
        <taxon>Bacteria</taxon>
        <taxon>Bacillati</taxon>
        <taxon>Actinomycetota</taxon>
        <taxon>Actinomycetes</taxon>
        <taxon>Streptosporangiales</taxon>
        <taxon>Streptosporangiaceae</taxon>
        <taxon>Sphaerimonospora</taxon>
    </lineage>
</organism>
<dbReference type="PIRSF" id="PIRSF033490">
    <property type="entry name" value="MazF"/>
    <property type="match status" value="1"/>
</dbReference>
<comment type="function">
    <text evidence="3">Toxic component of a type II toxin-antitoxin (TA) system.</text>
</comment>
<keyword evidence="3" id="KW-0540">Nuclease</keyword>
<keyword evidence="5" id="KW-1185">Reference proteome</keyword>
<comment type="similarity">
    <text evidence="1 3">Belongs to the PemK/MazF family.</text>
</comment>
<dbReference type="Gene3D" id="2.30.30.110">
    <property type="match status" value="1"/>
</dbReference>
<sequence>MRVKQGEIWFADYGEPVGREQGYPRPALIVSNDDFHAAGFGLVIAVPLTTRNRGWTNHVEVPTGATGLRKTSWAMVQQVRSLSPMRFEYRLGQAPTEVVDEVLHVLGQMV</sequence>
<evidence type="ECO:0000313" key="5">
    <source>
        <dbReference type="Proteomes" id="UP001589870"/>
    </source>
</evidence>
<dbReference type="Pfam" id="PF02452">
    <property type="entry name" value="PemK_toxin"/>
    <property type="match status" value="1"/>
</dbReference>
<evidence type="ECO:0000256" key="1">
    <source>
        <dbReference type="ARBA" id="ARBA00007521"/>
    </source>
</evidence>
<evidence type="ECO:0000256" key="3">
    <source>
        <dbReference type="PIRNR" id="PIRNR033490"/>
    </source>
</evidence>
<dbReference type="SUPFAM" id="SSF50118">
    <property type="entry name" value="Cell growth inhibitor/plasmid maintenance toxic component"/>
    <property type="match status" value="1"/>
</dbReference>
<evidence type="ECO:0000313" key="4">
    <source>
        <dbReference type="EMBL" id="MFC0863555.1"/>
    </source>
</evidence>
<proteinExistence type="inferred from homology"/>
<keyword evidence="3" id="KW-0255">Endonuclease</keyword>
<dbReference type="EMBL" id="JBHMQT010000032">
    <property type="protein sequence ID" value="MFC0863555.1"/>
    <property type="molecule type" value="Genomic_DNA"/>
</dbReference>
<dbReference type="InterPro" id="IPR011067">
    <property type="entry name" value="Plasmid_toxin/cell-grow_inhib"/>
</dbReference>
<protein>
    <recommendedName>
        <fullName evidence="3">mRNA interferase</fullName>
        <ecNumber evidence="3">3.1.-.-</ecNumber>
    </recommendedName>
</protein>
<dbReference type="PANTHER" id="PTHR33988">
    <property type="entry name" value="ENDORIBONUCLEASE MAZF-RELATED"/>
    <property type="match status" value="1"/>
</dbReference>
<name>A0ABV6U507_9ACTN</name>